<accession>A0A2R6QD49</accession>
<dbReference type="GO" id="GO:0010112">
    <property type="term" value="P:regulation of systemic acquired resistance"/>
    <property type="evidence" value="ECO:0007669"/>
    <property type="project" value="InterPro"/>
</dbReference>
<dbReference type="AlphaFoldDB" id="A0A2R6QD49"/>
<protein>
    <submittedName>
        <fullName evidence="5">Cellulose synthase A catalytic subunit 2 [UDP-forming] like</fullName>
    </submittedName>
</protein>
<comment type="caution">
    <text evidence="5">The sequence shown here is derived from an EMBL/GenBank/DDBJ whole genome shotgun (WGS) entry which is preliminary data.</text>
</comment>
<evidence type="ECO:0000256" key="2">
    <source>
        <dbReference type="ARBA" id="ARBA00009937"/>
    </source>
</evidence>
<proteinExistence type="inferred from homology"/>
<dbReference type="PANTHER" id="PTHR33669">
    <property type="entry name" value="PROTEIN NEGATIVE REGULATOR OF RESISTANCE"/>
    <property type="match status" value="1"/>
</dbReference>
<feature type="region of interest" description="Disordered" evidence="4">
    <location>
        <begin position="50"/>
        <end position="79"/>
    </location>
</feature>
<dbReference type="InParanoid" id="A0A2R6QD49"/>
<evidence type="ECO:0000313" key="5">
    <source>
        <dbReference type="EMBL" id="PSS06073.1"/>
    </source>
</evidence>
<comment type="subcellular location">
    <subcellularLocation>
        <location evidence="1">Nucleus</location>
    </subcellularLocation>
</comment>
<dbReference type="PANTHER" id="PTHR33669:SF1">
    <property type="entry name" value="PROTEIN NIM1-INTERACTING 1"/>
    <property type="match status" value="1"/>
</dbReference>
<reference evidence="5 6" key="1">
    <citation type="submission" date="2017-07" db="EMBL/GenBank/DDBJ databases">
        <title>An improved, manually edited Actinidia chinensis var. chinensis (kiwifruit) genome highlights the challenges associated with draft genomes and gene prediction in plants.</title>
        <authorList>
            <person name="Pilkington S."/>
            <person name="Crowhurst R."/>
            <person name="Hilario E."/>
            <person name="Nardozza S."/>
            <person name="Fraser L."/>
            <person name="Peng Y."/>
            <person name="Gunaseelan K."/>
            <person name="Simpson R."/>
            <person name="Tahir J."/>
            <person name="Deroles S."/>
            <person name="Templeton K."/>
            <person name="Luo Z."/>
            <person name="Davy M."/>
            <person name="Cheng C."/>
            <person name="Mcneilage M."/>
            <person name="Scaglione D."/>
            <person name="Liu Y."/>
            <person name="Zhang Q."/>
            <person name="Datson P."/>
            <person name="De Silva N."/>
            <person name="Gardiner S."/>
            <person name="Bassett H."/>
            <person name="Chagne D."/>
            <person name="Mccallum J."/>
            <person name="Dzierzon H."/>
            <person name="Deng C."/>
            <person name="Wang Y.-Y."/>
            <person name="Barron N."/>
            <person name="Manako K."/>
            <person name="Bowen J."/>
            <person name="Foster T."/>
            <person name="Erridge Z."/>
            <person name="Tiffin H."/>
            <person name="Waite C."/>
            <person name="Davies K."/>
            <person name="Grierson E."/>
            <person name="Laing W."/>
            <person name="Kirk R."/>
            <person name="Chen X."/>
            <person name="Wood M."/>
            <person name="Montefiori M."/>
            <person name="Brummell D."/>
            <person name="Schwinn K."/>
            <person name="Catanach A."/>
            <person name="Fullerton C."/>
            <person name="Li D."/>
            <person name="Meiyalaghan S."/>
            <person name="Nieuwenhuizen N."/>
            <person name="Read N."/>
            <person name="Prakash R."/>
            <person name="Hunter D."/>
            <person name="Zhang H."/>
            <person name="Mckenzie M."/>
            <person name="Knabel M."/>
            <person name="Harris A."/>
            <person name="Allan A."/>
            <person name="Chen A."/>
            <person name="Janssen B."/>
            <person name="Plunkett B."/>
            <person name="Dwamena C."/>
            <person name="Voogd C."/>
            <person name="Leif D."/>
            <person name="Lafferty D."/>
            <person name="Souleyre E."/>
            <person name="Varkonyi-Gasic E."/>
            <person name="Gambi F."/>
            <person name="Hanley J."/>
            <person name="Yao J.-L."/>
            <person name="Cheung J."/>
            <person name="David K."/>
            <person name="Warren B."/>
            <person name="Marsh K."/>
            <person name="Snowden K."/>
            <person name="Lin-Wang K."/>
            <person name="Brian L."/>
            <person name="Martinez-Sanchez M."/>
            <person name="Wang M."/>
            <person name="Ileperuma N."/>
            <person name="Macnee N."/>
            <person name="Campin R."/>
            <person name="Mcatee P."/>
            <person name="Drummond R."/>
            <person name="Espley R."/>
            <person name="Ireland H."/>
            <person name="Wu R."/>
            <person name="Atkinson R."/>
            <person name="Karunairetnam S."/>
            <person name="Bulley S."/>
            <person name="Chunkath S."/>
            <person name="Hanley Z."/>
            <person name="Storey R."/>
            <person name="Thrimawithana A."/>
            <person name="Thomson S."/>
            <person name="David C."/>
            <person name="Testolin R."/>
        </authorList>
    </citation>
    <scope>NUCLEOTIDE SEQUENCE [LARGE SCALE GENOMIC DNA]</scope>
    <source>
        <strain evidence="6">cv. Red5</strain>
        <tissue evidence="5">Young leaf</tissue>
    </source>
</reference>
<evidence type="ECO:0000256" key="4">
    <source>
        <dbReference type="SAM" id="MobiDB-lite"/>
    </source>
</evidence>
<keyword evidence="6" id="KW-1185">Reference proteome</keyword>
<feature type="compositionally biased region" description="Acidic residues" evidence="4">
    <location>
        <begin position="17"/>
        <end position="27"/>
    </location>
</feature>
<reference evidence="6" key="2">
    <citation type="journal article" date="2018" name="BMC Genomics">
        <title>A manually annotated Actinidia chinensis var. chinensis (kiwifruit) genome highlights the challenges associated with draft genomes and gene prediction in plants.</title>
        <authorList>
            <person name="Pilkington S.M."/>
            <person name="Crowhurst R."/>
            <person name="Hilario E."/>
            <person name="Nardozza S."/>
            <person name="Fraser L."/>
            <person name="Peng Y."/>
            <person name="Gunaseelan K."/>
            <person name="Simpson R."/>
            <person name="Tahir J."/>
            <person name="Deroles S.C."/>
            <person name="Templeton K."/>
            <person name="Luo Z."/>
            <person name="Davy M."/>
            <person name="Cheng C."/>
            <person name="McNeilage M."/>
            <person name="Scaglione D."/>
            <person name="Liu Y."/>
            <person name="Zhang Q."/>
            <person name="Datson P."/>
            <person name="De Silva N."/>
            <person name="Gardiner S.E."/>
            <person name="Bassett H."/>
            <person name="Chagne D."/>
            <person name="McCallum J."/>
            <person name="Dzierzon H."/>
            <person name="Deng C."/>
            <person name="Wang Y.Y."/>
            <person name="Barron L."/>
            <person name="Manako K."/>
            <person name="Bowen J."/>
            <person name="Foster T.M."/>
            <person name="Erridge Z.A."/>
            <person name="Tiffin H."/>
            <person name="Waite C.N."/>
            <person name="Davies K.M."/>
            <person name="Grierson E.P."/>
            <person name="Laing W.A."/>
            <person name="Kirk R."/>
            <person name="Chen X."/>
            <person name="Wood M."/>
            <person name="Montefiori M."/>
            <person name="Brummell D.A."/>
            <person name="Schwinn K.E."/>
            <person name="Catanach A."/>
            <person name="Fullerton C."/>
            <person name="Li D."/>
            <person name="Meiyalaghan S."/>
            <person name="Nieuwenhuizen N."/>
            <person name="Read N."/>
            <person name="Prakash R."/>
            <person name="Hunter D."/>
            <person name="Zhang H."/>
            <person name="McKenzie M."/>
            <person name="Knabel M."/>
            <person name="Harris A."/>
            <person name="Allan A.C."/>
            <person name="Gleave A."/>
            <person name="Chen A."/>
            <person name="Janssen B.J."/>
            <person name="Plunkett B."/>
            <person name="Ampomah-Dwamena C."/>
            <person name="Voogd C."/>
            <person name="Leif D."/>
            <person name="Lafferty D."/>
            <person name="Souleyre E.J.F."/>
            <person name="Varkonyi-Gasic E."/>
            <person name="Gambi F."/>
            <person name="Hanley J."/>
            <person name="Yao J.L."/>
            <person name="Cheung J."/>
            <person name="David K.M."/>
            <person name="Warren B."/>
            <person name="Marsh K."/>
            <person name="Snowden K.C."/>
            <person name="Lin-Wang K."/>
            <person name="Brian L."/>
            <person name="Martinez-Sanchez M."/>
            <person name="Wang M."/>
            <person name="Ileperuma N."/>
            <person name="Macnee N."/>
            <person name="Campin R."/>
            <person name="McAtee P."/>
            <person name="Drummond R.S.M."/>
            <person name="Espley R.V."/>
            <person name="Ireland H.S."/>
            <person name="Wu R."/>
            <person name="Atkinson R.G."/>
            <person name="Karunairetnam S."/>
            <person name="Bulley S."/>
            <person name="Chunkath S."/>
            <person name="Hanley Z."/>
            <person name="Storey R."/>
            <person name="Thrimawithana A.H."/>
            <person name="Thomson S."/>
            <person name="David C."/>
            <person name="Testolin R."/>
            <person name="Huang H."/>
            <person name="Hellens R.P."/>
            <person name="Schaffer R.J."/>
        </authorList>
    </citation>
    <scope>NUCLEOTIDE SEQUENCE [LARGE SCALE GENOMIC DNA]</scope>
    <source>
        <strain evidence="6">cv. Red5</strain>
    </source>
</reference>
<organism evidence="5 6">
    <name type="scientific">Actinidia chinensis var. chinensis</name>
    <name type="common">Chinese soft-hair kiwi</name>
    <dbReference type="NCBI Taxonomy" id="1590841"/>
    <lineage>
        <taxon>Eukaryota</taxon>
        <taxon>Viridiplantae</taxon>
        <taxon>Streptophyta</taxon>
        <taxon>Embryophyta</taxon>
        <taxon>Tracheophyta</taxon>
        <taxon>Spermatophyta</taxon>
        <taxon>Magnoliopsida</taxon>
        <taxon>eudicotyledons</taxon>
        <taxon>Gunneridae</taxon>
        <taxon>Pentapetalae</taxon>
        <taxon>asterids</taxon>
        <taxon>Ericales</taxon>
        <taxon>Actinidiaceae</taxon>
        <taxon>Actinidia</taxon>
    </lineage>
</organism>
<evidence type="ECO:0000256" key="1">
    <source>
        <dbReference type="ARBA" id="ARBA00004123"/>
    </source>
</evidence>
<dbReference type="EMBL" id="NKQK01000017">
    <property type="protein sequence ID" value="PSS06073.1"/>
    <property type="molecule type" value="Genomic_DNA"/>
</dbReference>
<dbReference type="InterPro" id="IPR031425">
    <property type="entry name" value="NPR1/NH1-interacting"/>
</dbReference>
<feature type="region of interest" description="Disordered" evidence="4">
    <location>
        <begin position="1"/>
        <end position="27"/>
    </location>
</feature>
<dbReference type="OMA" id="FSQCRTD"/>
<dbReference type="Proteomes" id="UP000241394">
    <property type="component" value="Chromosome LG17"/>
</dbReference>
<feature type="compositionally biased region" description="Basic and acidic residues" evidence="4">
    <location>
        <begin position="64"/>
        <end position="73"/>
    </location>
</feature>
<evidence type="ECO:0000256" key="3">
    <source>
        <dbReference type="ARBA" id="ARBA00023242"/>
    </source>
</evidence>
<dbReference type="GO" id="GO:0005634">
    <property type="term" value="C:nucleus"/>
    <property type="evidence" value="ECO:0007669"/>
    <property type="project" value="UniProtKB-SubCell"/>
</dbReference>
<gene>
    <name evidence="5" type="ORF">CEY00_Acc19705</name>
</gene>
<keyword evidence="3" id="KW-0539">Nucleus</keyword>
<evidence type="ECO:0000313" key="6">
    <source>
        <dbReference type="Proteomes" id="UP000241394"/>
    </source>
</evidence>
<dbReference type="OrthoDB" id="1110691at2759"/>
<dbReference type="Gramene" id="PSS06073">
    <property type="protein sequence ID" value="PSS06073"/>
    <property type="gene ID" value="CEY00_Acc19705"/>
</dbReference>
<sequence length="121" mass="14520">MESEKIEKINGMKVDGDCEPEKEEEEEEKIEEFFALIRRFRDARDRRMNELRELSKNKQKQNKRKAEHDHEDPQSSWVPKFQLEDFTQDIEFKSLPLKFPSPCNNNHEADKDSVLDLKLKL</sequence>
<comment type="similarity">
    <text evidence="2">Belongs to the NPR1-interactor family.</text>
</comment>
<feature type="compositionally biased region" description="Basic and acidic residues" evidence="4">
    <location>
        <begin position="1"/>
        <end position="16"/>
    </location>
</feature>
<name>A0A2R6QD49_ACTCC</name>
<dbReference type="Pfam" id="PF15699">
    <property type="entry name" value="NPR1_interact"/>
    <property type="match status" value="1"/>
</dbReference>